<accession>A0A3M2QWB0</accession>
<gene>
    <name evidence="1" type="ORF">CDV36_016271</name>
</gene>
<evidence type="ECO:0000313" key="1">
    <source>
        <dbReference type="EMBL" id="RMI97164.1"/>
    </source>
</evidence>
<dbReference type="EMBL" id="NKUJ01000866">
    <property type="protein sequence ID" value="RMI97164.1"/>
    <property type="molecule type" value="Genomic_DNA"/>
</dbReference>
<proteinExistence type="predicted"/>
<reference evidence="1 2" key="1">
    <citation type="submission" date="2017-06" db="EMBL/GenBank/DDBJ databases">
        <title>Comparative genomic analysis of Ambrosia Fusariam Clade fungi.</title>
        <authorList>
            <person name="Stajich J.E."/>
            <person name="Carrillo J."/>
            <person name="Kijimoto T."/>
            <person name="Eskalen A."/>
            <person name="O'Donnell K."/>
            <person name="Kasson M."/>
        </authorList>
    </citation>
    <scope>NUCLEOTIDE SEQUENCE [LARGE SCALE GENOMIC DNA]</scope>
    <source>
        <strain evidence="1">UCR3666</strain>
    </source>
</reference>
<name>A0A3M2QWB0_9HYPO</name>
<sequence length="99" mass="11132">MHGPGTIYIGNLVPKNAPMSYSKSLVAGLLSWTPRTRGHTRSARRSTAGFWRALAASRRIMSRARVHFAQKWTRSRQSFLAASSPAEKCKKAILYLPRF</sequence>
<evidence type="ECO:0000313" key="2">
    <source>
        <dbReference type="Proteomes" id="UP000277212"/>
    </source>
</evidence>
<protein>
    <submittedName>
        <fullName evidence="1">Uncharacterized protein</fullName>
    </submittedName>
</protein>
<dbReference type="Proteomes" id="UP000277212">
    <property type="component" value="Unassembled WGS sequence"/>
</dbReference>
<organism evidence="1 2">
    <name type="scientific">Fusarium kuroshium</name>
    <dbReference type="NCBI Taxonomy" id="2010991"/>
    <lineage>
        <taxon>Eukaryota</taxon>
        <taxon>Fungi</taxon>
        <taxon>Dikarya</taxon>
        <taxon>Ascomycota</taxon>
        <taxon>Pezizomycotina</taxon>
        <taxon>Sordariomycetes</taxon>
        <taxon>Hypocreomycetidae</taxon>
        <taxon>Hypocreales</taxon>
        <taxon>Nectriaceae</taxon>
        <taxon>Fusarium</taxon>
        <taxon>Fusarium solani species complex</taxon>
    </lineage>
</organism>
<comment type="caution">
    <text evidence="1">The sequence shown here is derived from an EMBL/GenBank/DDBJ whole genome shotgun (WGS) entry which is preliminary data.</text>
</comment>
<keyword evidence="2" id="KW-1185">Reference proteome</keyword>
<dbReference type="AlphaFoldDB" id="A0A3M2QWB0"/>